<keyword evidence="2" id="KW-1185">Reference proteome</keyword>
<gene>
    <name evidence="1" type="ORF">BN946_scf184470.g30</name>
</gene>
<accession>A0A060SP11</accession>
<proteinExistence type="predicted"/>
<organism evidence="1 2">
    <name type="scientific">Pycnoporus cinnabarinus</name>
    <name type="common">Cinnabar-red polypore</name>
    <name type="synonym">Trametes cinnabarina</name>
    <dbReference type="NCBI Taxonomy" id="5643"/>
    <lineage>
        <taxon>Eukaryota</taxon>
        <taxon>Fungi</taxon>
        <taxon>Dikarya</taxon>
        <taxon>Basidiomycota</taxon>
        <taxon>Agaricomycotina</taxon>
        <taxon>Agaricomycetes</taxon>
        <taxon>Polyporales</taxon>
        <taxon>Polyporaceae</taxon>
        <taxon>Trametes</taxon>
    </lineage>
</organism>
<dbReference type="EMBL" id="CCBP010000354">
    <property type="protein sequence ID" value="CDO76272.1"/>
    <property type="molecule type" value="Genomic_DNA"/>
</dbReference>
<dbReference type="HOGENOM" id="CLU_570033_0_0_1"/>
<reference evidence="1" key="1">
    <citation type="submission" date="2014-01" db="EMBL/GenBank/DDBJ databases">
        <title>The genome of the white-rot fungus Pycnoporus cinnabarinus: a basidiomycete model with a versatile arsenal for lignocellulosic biomass breakdown.</title>
        <authorList>
            <person name="Levasseur A."/>
            <person name="Lomascolo A."/>
            <person name="Ruiz-Duenas F.J."/>
            <person name="Uzan E."/>
            <person name="Piumi F."/>
            <person name="Kues U."/>
            <person name="Ram A.F.J."/>
            <person name="Murat C."/>
            <person name="Haon M."/>
            <person name="Benoit I."/>
            <person name="Arfi Y."/>
            <person name="Chevret D."/>
            <person name="Drula E."/>
            <person name="Kwon M.J."/>
            <person name="Gouret P."/>
            <person name="Lesage-Meessen L."/>
            <person name="Lombard V."/>
            <person name="Mariette J."/>
            <person name="Noirot C."/>
            <person name="Park J."/>
            <person name="Patyshakuliyeva A."/>
            <person name="Wieneger R.A.B."/>
            <person name="Wosten H.A.B."/>
            <person name="Martin F."/>
            <person name="Coutinho P.M."/>
            <person name="de Vries R."/>
            <person name="Martinez A.T."/>
            <person name="Klopp C."/>
            <person name="Pontarotti P."/>
            <person name="Henrissat B."/>
            <person name="Record E."/>
        </authorList>
    </citation>
    <scope>NUCLEOTIDE SEQUENCE [LARGE SCALE GENOMIC DNA]</scope>
    <source>
        <strain evidence="1">BRFM137</strain>
    </source>
</reference>
<comment type="caution">
    <text evidence="1">The sequence shown here is derived from an EMBL/GenBank/DDBJ whole genome shotgun (WGS) entry which is preliminary data.</text>
</comment>
<dbReference type="OMA" id="YGANIRD"/>
<dbReference type="OrthoDB" id="2159328at2759"/>
<dbReference type="Proteomes" id="UP000029665">
    <property type="component" value="Unassembled WGS sequence"/>
</dbReference>
<sequence length="416" mass="47301">MVVVPKLPVAIVHNIFTQLREDPDWFPCREAILACTYVCRDWRDTAHAILFRSVKLYSHQRYDLFRDLVVSTPRIAAYVRSLKIIGSWCEDLYPLPPFLLLEILEVLPNIRHVGLHSITLLGWPAYNALPPEPFRLRGKLVIESTQNGPYFNQHCLRLDLLRLFTDVDHLVLLENVNDDDVIGRMTANRRGIPPPVVRKLTFGGPDCYLDYNYQCGGLDTAHLQSIDVEVTNRAEARHAGKILRKYGPNLRELELSLCEAVVKDRSKRGPKGAPLPTLLELGVLARIERMILRIHHTRWPELKSTLNELARLFCGAYSAALAAVPSGTLRELTFIFVMPHTAEEFASAAVHFAPLIVQAVERFPKLEKILLVVARTLTSEQCNAALRKVMPETVADRGLIRYDHWNGKWAKIDDDD</sequence>
<evidence type="ECO:0000313" key="2">
    <source>
        <dbReference type="Proteomes" id="UP000029665"/>
    </source>
</evidence>
<name>A0A060SP11_PYCCI</name>
<dbReference type="AlphaFoldDB" id="A0A060SP11"/>
<protein>
    <submittedName>
        <fullName evidence="1">Uncharacterized protein</fullName>
    </submittedName>
</protein>
<evidence type="ECO:0000313" key="1">
    <source>
        <dbReference type="EMBL" id="CDO76272.1"/>
    </source>
</evidence>